<dbReference type="GO" id="GO:0016787">
    <property type="term" value="F:hydrolase activity"/>
    <property type="evidence" value="ECO:0007669"/>
    <property type="project" value="UniProtKB-KW"/>
</dbReference>
<comment type="caution">
    <text evidence="4">The sequence shown here is derived from an EMBL/GenBank/DDBJ whole genome shotgun (WGS) entry which is preliminary data.</text>
</comment>
<keyword evidence="5" id="KW-1185">Reference proteome</keyword>
<accession>A0A850EUH5</accession>
<dbReference type="Gene3D" id="3.40.710.10">
    <property type="entry name" value="DD-peptidase/beta-lactamase superfamily"/>
    <property type="match status" value="1"/>
</dbReference>
<name>A0A850EUH5_9BACL</name>
<feature type="chain" id="PRO_5032536527" evidence="2">
    <location>
        <begin position="30"/>
        <end position="683"/>
    </location>
</feature>
<gene>
    <name evidence="4" type="ORF">HPT30_22030</name>
</gene>
<dbReference type="InterPro" id="IPR012338">
    <property type="entry name" value="Beta-lactam/transpept-like"/>
</dbReference>
<reference evidence="4" key="1">
    <citation type="submission" date="2020-06" db="EMBL/GenBank/DDBJ databases">
        <title>Paenibacillus sp. nov., isolated from soil.</title>
        <authorList>
            <person name="Seo Y.L."/>
        </authorList>
    </citation>
    <scope>NUCLEOTIDE SEQUENCE [LARGE SCALE GENOMIC DNA]</scope>
    <source>
        <strain evidence="4">JW14</strain>
    </source>
</reference>
<dbReference type="EMBL" id="JABWCS010000217">
    <property type="protein sequence ID" value="NUU63034.1"/>
    <property type="molecule type" value="Genomic_DNA"/>
</dbReference>
<feature type="domain" description="SLH" evidence="3">
    <location>
        <begin position="513"/>
        <end position="618"/>
    </location>
</feature>
<dbReference type="PANTHER" id="PTHR46825:SF9">
    <property type="entry name" value="BETA-LACTAMASE-RELATED DOMAIN-CONTAINING PROTEIN"/>
    <property type="match status" value="1"/>
</dbReference>
<dbReference type="InterPro" id="IPR001466">
    <property type="entry name" value="Beta-lactam-related"/>
</dbReference>
<feature type="region of interest" description="Disordered" evidence="1">
    <location>
        <begin position="34"/>
        <end position="67"/>
    </location>
</feature>
<protein>
    <submittedName>
        <fullName evidence="4">Serine hydrolase</fullName>
    </submittedName>
</protein>
<evidence type="ECO:0000259" key="3">
    <source>
        <dbReference type="PROSITE" id="PS51272"/>
    </source>
</evidence>
<dbReference type="InterPro" id="IPR050491">
    <property type="entry name" value="AmpC-like"/>
</dbReference>
<sequence>MKNTKKWIRKNRAVLLLTVLVLTGTVINACTEVGNAANSPQTPPPVTSEVTSLKAPQDAKQLEGPRDSKELETFADGVFADAMKKYNTVGSNFAVVSNGKVLLSKGYGYADRENKIPVDSSTVFQIGSVTKQFTALAAMQLVDKGKIDLHHDIQEYLGGMKVPNKTGKKLTMYDLLTYTSGFDKPDILSGSKPEYVKQFYPMKEALEANMPTIVRPPGEAYTYDNFGFTLAGYAVGQVAGTSYAQYMEDNIFKPLGMNSTNVRFKPELLSRMAAHYDPKGKLIPLEGFIPTDRPSGGMVSNADDMVKYLMMHLNNGTYEGKQILSAKSIEQMHTYQVFPDKDYPVTTIGFEGYFKEKMNGQHVVIKGGNVTGHSSLIVLLPEKNTAFYMSYNNDSMMSLDVYEEFMNHYYPKKEAAPKPSYSAISEQQAKDYVGLYQNTRLGSMRTLVSYSNGKLFTETGDLGKSTLKMIHPLLFEDEAGNKVAFQKNGAGKITYFYYMALPHYVGYAQKLNRDLPFTDVPAGSKYASYIQNLRALKIMNGKTATRFDPNGKLTQGEFSALLLHAHGWESMPDTIEPNKKQMLSGVPNYKPNSPITREMAAVMIQNLRQAEPGTKKVTLRGETDAWAVKAITTLVSQGIMDPDTQINKDGSINFRSKQPLKRQEASALLDLAFDYYTLPIAKR</sequence>
<evidence type="ECO:0000256" key="2">
    <source>
        <dbReference type="SAM" id="SignalP"/>
    </source>
</evidence>
<dbReference type="AlphaFoldDB" id="A0A850EUH5"/>
<dbReference type="PROSITE" id="PS51272">
    <property type="entry name" value="SLH"/>
    <property type="match status" value="2"/>
</dbReference>
<dbReference type="Proteomes" id="UP000564806">
    <property type="component" value="Unassembled WGS sequence"/>
</dbReference>
<dbReference type="PANTHER" id="PTHR46825">
    <property type="entry name" value="D-ALANYL-D-ALANINE-CARBOXYPEPTIDASE/ENDOPEPTIDASE AMPH"/>
    <property type="match status" value="1"/>
</dbReference>
<dbReference type="SUPFAM" id="SSF56601">
    <property type="entry name" value="beta-lactamase/transpeptidase-like"/>
    <property type="match status" value="1"/>
</dbReference>
<evidence type="ECO:0000256" key="1">
    <source>
        <dbReference type="SAM" id="MobiDB-lite"/>
    </source>
</evidence>
<proteinExistence type="predicted"/>
<evidence type="ECO:0000313" key="5">
    <source>
        <dbReference type="Proteomes" id="UP000564806"/>
    </source>
</evidence>
<dbReference type="InterPro" id="IPR001119">
    <property type="entry name" value="SLH_dom"/>
</dbReference>
<keyword evidence="2" id="KW-0732">Signal</keyword>
<feature type="domain" description="SLH" evidence="3">
    <location>
        <begin position="619"/>
        <end position="683"/>
    </location>
</feature>
<evidence type="ECO:0000313" key="4">
    <source>
        <dbReference type="EMBL" id="NUU63034.1"/>
    </source>
</evidence>
<dbReference type="Pfam" id="PF00395">
    <property type="entry name" value="SLH"/>
    <property type="match status" value="1"/>
</dbReference>
<dbReference type="RefSeq" id="WP_175373553.1">
    <property type="nucleotide sequence ID" value="NZ_JABWCS010000217.1"/>
</dbReference>
<dbReference type="Pfam" id="PF00144">
    <property type="entry name" value="Beta-lactamase"/>
    <property type="match status" value="1"/>
</dbReference>
<feature type="signal peptide" evidence="2">
    <location>
        <begin position="1"/>
        <end position="29"/>
    </location>
</feature>
<organism evidence="4 5">
    <name type="scientific">Paenibacillus agri</name>
    <dbReference type="NCBI Taxonomy" id="2744309"/>
    <lineage>
        <taxon>Bacteria</taxon>
        <taxon>Bacillati</taxon>
        <taxon>Bacillota</taxon>
        <taxon>Bacilli</taxon>
        <taxon>Bacillales</taxon>
        <taxon>Paenibacillaceae</taxon>
        <taxon>Paenibacillus</taxon>
    </lineage>
</organism>
<keyword evidence="4" id="KW-0378">Hydrolase</keyword>